<dbReference type="InterPro" id="IPR017441">
    <property type="entry name" value="Protein_kinase_ATP_BS"/>
</dbReference>
<keyword evidence="7 23" id="KW-0808">Transferase</keyword>
<dbReference type="InterPro" id="IPR050528">
    <property type="entry name" value="L-type_Lectin-RKs"/>
</dbReference>
<dbReference type="SUPFAM" id="SSF49899">
    <property type="entry name" value="Concanavalin A-like lectins/glucanases"/>
    <property type="match status" value="1"/>
</dbReference>
<dbReference type="InterPro" id="IPR013320">
    <property type="entry name" value="ConA-like_dom_sf"/>
</dbReference>
<evidence type="ECO:0000313" key="24">
    <source>
        <dbReference type="Proteomes" id="UP000008311"/>
    </source>
</evidence>
<dbReference type="InParanoid" id="B9SPL3"/>
<keyword evidence="15 20" id="KW-0472">Membrane</keyword>
<keyword evidence="10" id="KW-0430">Lectin</keyword>
<evidence type="ECO:0000256" key="13">
    <source>
        <dbReference type="ARBA" id="ARBA00022840"/>
    </source>
</evidence>
<keyword evidence="14 20" id="KW-1133">Transmembrane helix</keyword>
<evidence type="ECO:0000256" key="2">
    <source>
        <dbReference type="ARBA" id="ARBA00007606"/>
    </source>
</evidence>
<dbReference type="AlphaFoldDB" id="B9SPL3"/>
<accession>B9SPL3</accession>
<feature type="binding site" evidence="19">
    <location>
        <position position="357"/>
    </location>
    <ligand>
        <name>ATP</name>
        <dbReference type="ChEBI" id="CHEBI:30616"/>
    </ligand>
</feature>
<dbReference type="GO" id="GO:0042742">
    <property type="term" value="P:defense response to bacterium"/>
    <property type="evidence" value="ECO:0000318"/>
    <property type="project" value="GO_Central"/>
</dbReference>
<evidence type="ECO:0000313" key="23">
    <source>
        <dbReference type="EMBL" id="EEF34489.1"/>
    </source>
</evidence>
<feature type="signal peptide" evidence="21">
    <location>
        <begin position="1"/>
        <end position="20"/>
    </location>
</feature>
<evidence type="ECO:0000256" key="3">
    <source>
        <dbReference type="ARBA" id="ARBA00008536"/>
    </source>
</evidence>
<dbReference type="Gene3D" id="1.10.510.10">
    <property type="entry name" value="Transferase(Phosphotransferase) domain 1"/>
    <property type="match status" value="1"/>
</dbReference>
<gene>
    <name evidence="23" type="ORF">RCOM_0025100</name>
</gene>
<evidence type="ECO:0000256" key="19">
    <source>
        <dbReference type="PROSITE-ProRule" id="PRU10141"/>
    </source>
</evidence>
<dbReference type="SUPFAM" id="SSF56112">
    <property type="entry name" value="Protein kinase-like (PK-like)"/>
    <property type="match status" value="1"/>
</dbReference>
<dbReference type="GO" id="GO:0106310">
    <property type="term" value="F:protein serine kinase activity"/>
    <property type="evidence" value="ECO:0007669"/>
    <property type="project" value="RHEA"/>
</dbReference>
<dbReference type="GO" id="GO:0005886">
    <property type="term" value="C:plasma membrane"/>
    <property type="evidence" value="ECO:0000318"/>
    <property type="project" value="GO_Central"/>
</dbReference>
<dbReference type="PROSITE" id="PS50011">
    <property type="entry name" value="PROTEIN_KINASE_DOM"/>
    <property type="match status" value="1"/>
</dbReference>
<evidence type="ECO:0000256" key="17">
    <source>
        <dbReference type="ARBA" id="ARBA00047899"/>
    </source>
</evidence>
<dbReference type="InterPro" id="IPR008271">
    <property type="entry name" value="Ser/Thr_kinase_AS"/>
</dbReference>
<dbReference type="EC" id="2.7.11.1" evidence="5"/>
<dbReference type="GO" id="GO:0002229">
    <property type="term" value="P:defense response to oomycetes"/>
    <property type="evidence" value="ECO:0000318"/>
    <property type="project" value="GO_Central"/>
</dbReference>
<feature type="transmembrane region" description="Helical" evidence="20">
    <location>
        <begin position="272"/>
        <end position="292"/>
    </location>
</feature>
<keyword evidence="24" id="KW-1185">Reference proteome</keyword>
<evidence type="ECO:0000256" key="8">
    <source>
        <dbReference type="ARBA" id="ARBA00022692"/>
    </source>
</evidence>
<dbReference type="InterPro" id="IPR011009">
    <property type="entry name" value="Kinase-like_dom_sf"/>
</dbReference>
<reference evidence="24" key="1">
    <citation type="journal article" date="2010" name="Nat. Biotechnol.">
        <title>Draft genome sequence of the oilseed species Ricinus communis.</title>
        <authorList>
            <person name="Chan A.P."/>
            <person name="Crabtree J."/>
            <person name="Zhao Q."/>
            <person name="Lorenzi H."/>
            <person name="Orvis J."/>
            <person name="Puiu D."/>
            <person name="Melake-Berhan A."/>
            <person name="Jones K.M."/>
            <person name="Redman J."/>
            <person name="Chen G."/>
            <person name="Cahoon E.B."/>
            <person name="Gedil M."/>
            <person name="Stanke M."/>
            <person name="Haas B.J."/>
            <person name="Wortman J.R."/>
            <person name="Fraser-Liggett C.M."/>
            <person name="Ravel J."/>
            <person name="Rabinowicz P.D."/>
        </authorList>
    </citation>
    <scope>NUCLEOTIDE SEQUENCE [LARGE SCALE GENOMIC DNA]</scope>
    <source>
        <strain evidence="24">cv. Hale</strain>
    </source>
</reference>
<feature type="domain" description="Protein kinase" evidence="22">
    <location>
        <begin position="329"/>
        <end position="605"/>
    </location>
</feature>
<dbReference type="FunFam" id="3.30.200.20:FF:000423">
    <property type="entry name" value="L-type lectin-domain containing receptor kinase S.1"/>
    <property type="match status" value="1"/>
</dbReference>
<dbReference type="Pfam" id="PF00069">
    <property type="entry name" value="Pkinase"/>
    <property type="match status" value="1"/>
</dbReference>
<dbReference type="GO" id="GO:0030246">
    <property type="term" value="F:carbohydrate binding"/>
    <property type="evidence" value="ECO:0007669"/>
    <property type="project" value="UniProtKB-KW"/>
</dbReference>
<evidence type="ECO:0000256" key="11">
    <source>
        <dbReference type="ARBA" id="ARBA00022741"/>
    </source>
</evidence>
<dbReference type="EMBL" id="EQ974068">
    <property type="protein sequence ID" value="EEF34489.1"/>
    <property type="molecule type" value="Genomic_DNA"/>
</dbReference>
<organism evidence="23 24">
    <name type="scientific">Ricinus communis</name>
    <name type="common">Castor bean</name>
    <dbReference type="NCBI Taxonomy" id="3988"/>
    <lineage>
        <taxon>Eukaryota</taxon>
        <taxon>Viridiplantae</taxon>
        <taxon>Streptophyta</taxon>
        <taxon>Embryophyta</taxon>
        <taxon>Tracheophyta</taxon>
        <taxon>Spermatophyta</taxon>
        <taxon>Magnoliopsida</taxon>
        <taxon>eudicotyledons</taxon>
        <taxon>Gunneridae</taxon>
        <taxon>Pentapetalae</taxon>
        <taxon>rosids</taxon>
        <taxon>fabids</taxon>
        <taxon>Malpighiales</taxon>
        <taxon>Euphorbiaceae</taxon>
        <taxon>Acalyphoideae</taxon>
        <taxon>Acalypheae</taxon>
        <taxon>Ricinus</taxon>
    </lineage>
</organism>
<keyword evidence="8 20" id="KW-0812">Transmembrane</keyword>
<comment type="subcellular location">
    <subcellularLocation>
        <location evidence="1">Membrane</location>
        <topology evidence="1">Single-pass type I membrane protein</topology>
    </subcellularLocation>
</comment>
<keyword evidence="11 19" id="KW-0547">Nucleotide-binding</keyword>
<dbReference type="PROSITE" id="PS00107">
    <property type="entry name" value="PROTEIN_KINASE_ATP"/>
    <property type="match status" value="1"/>
</dbReference>
<name>B9SPL3_RICCO</name>
<comment type="similarity">
    <text evidence="3">In the N-terminal section; belongs to the leguminous lectin family.</text>
</comment>
<dbReference type="GO" id="GO:0005524">
    <property type="term" value="F:ATP binding"/>
    <property type="evidence" value="ECO:0007669"/>
    <property type="project" value="UniProtKB-UniRule"/>
</dbReference>
<comment type="catalytic activity">
    <reaction evidence="17">
        <text>L-threonyl-[protein] + ATP = O-phospho-L-threonyl-[protein] + ADP + H(+)</text>
        <dbReference type="Rhea" id="RHEA:46608"/>
        <dbReference type="Rhea" id="RHEA-COMP:11060"/>
        <dbReference type="Rhea" id="RHEA-COMP:11605"/>
        <dbReference type="ChEBI" id="CHEBI:15378"/>
        <dbReference type="ChEBI" id="CHEBI:30013"/>
        <dbReference type="ChEBI" id="CHEBI:30616"/>
        <dbReference type="ChEBI" id="CHEBI:61977"/>
        <dbReference type="ChEBI" id="CHEBI:456216"/>
        <dbReference type="EC" id="2.7.11.1"/>
    </reaction>
</comment>
<evidence type="ECO:0000256" key="1">
    <source>
        <dbReference type="ARBA" id="ARBA00004479"/>
    </source>
</evidence>
<protein>
    <recommendedName>
        <fullName evidence="5">non-specific serine/threonine protein kinase</fullName>
        <ecNumber evidence="5">2.7.11.1</ecNumber>
    </recommendedName>
</protein>
<keyword evidence="16" id="KW-0675">Receptor</keyword>
<dbReference type="CDD" id="cd14066">
    <property type="entry name" value="STKc_IRAK"/>
    <property type="match status" value="1"/>
</dbReference>
<evidence type="ECO:0000256" key="10">
    <source>
        <dbReference type="ARBA" id="ARBA00022734"/>
    </source>
</evidence>
<comment type="catalytic activity">
    <reaction evidence="18">
        <text>L-seryl-[protein] + ATP = O-phospho-L-seryl-[protein] + ADP + H(+)</text>
        <dbReference type="Rhea" id="RHEA:17989"/>
        <dbReference type="Rhea" id="RHEA-COMP:9863"/>
        <dbReference type="Rhea" id="RHEA-COMP:11604"/>
        <dbReference type="ChEBI" id="CHEBI:15378"/>
        <dbReference type="ChEBI" id="CHEBI:29999"/>
        <dbReference type="ChEBI" id="CHEBI:30616"/>
        <dbReference type="ChEBI" id="CHEBI:83421"/>
        <dbReference type="ChEBI" id="CHEBI:456216"/>
        <dbReference type="EC" id="2.7.11.1"/>
    </reaction>
</comment>
<dbReference type="InterPro" id="IPR001220">
    <property type="entry name" value="Legume_lectin_dom"/>
</dbReference>
<comment type="similarity">
    <text evidence="4">In the C-terminal section; belongs to the protein kinase superfamily. Ser/Thr protein kinase family.</text>
</comment>
<dbReference type="eggNOG" id="ENOG502QR0Z">
    <property type="taxonomic scope" value="Eukaryota"/>
</dbReference>
<dbReference type="PROSITE" id="PS00108">
    <property type="entry name" value="PROTEIN_KINASE_ST"/>
    <property type="match status" value="1"/>
</dbReference>
<comment type="similarity">
    <text evidence="2">Belongs to the leguminous lectin family.</text>
</comment>
<evidence type="ECO:0000256" key="20">
    <source>
        <dbReference type="SAM" id="Phobius"/>
    </source>
</evidence>
<evidence type="ECO:0000256" key="15">
    <source>
        <dbReference type="ARBA" id="ARBA00023136"/>
    </source>
</evidence>
<dbReference type="GO" id="GO:0004675">
    <property type="term" value="F:transmembrane receptor protein serine/threonine kinase activity"/>
    <property type="evidence" value="ECO:0000318"/>
    <property type="project" value="GO_Central"/>
</dbReference>
<evidence type="ECO:0000256" key="4">
    <source>
        <dbReference type="ARBA" id="ARBA00010217"/>
    </source>
</evidence>
<dbReference type="Pfam" id="PF00139">
    <property type="entry name" value="Lectin_legB"/>
    <property type="match status" value="1"/>
</dbReference>
<keyword evidence="9 21" id="KW-0732">Signal</keyword>
<dbReference type="Proteomes" id="UP000008311">
    <property type="component" value="Unassembled WGS sequence"/>
</dbReference>
<keyword evidence="6" id="KW-0723">Serine/threonine-protein kinase</keyword>
<evidence type="ECO:0000256" key="14">
    <source>
        <dbReference type="ARBA" id="ARBA00022989"/>
    </source>
</evidence>
<dbReference type="InterPro" id="IPR000719">
    <property type="entry name" value="Prot_kinase_dom"/>
</dbReference>
<dbReference type="SMART" id="SM00220">
    <property type="entry name" value="S_TKc"/>
    <property type="match status" value="1"/>
</dbReference>
<evidence type="ECO:0000256" key="6">
    <source>
        <dbReference type="ARBA" id="ARBA00022527"/>
    </source>
</evidence>
<evidence type="ECO:0000256" key="5">
    <source>
        <dbReference type="ARBA" id="ARBA00012513"/>
    </source>
</evidence>
<dbReference type="OrthoDB" id="547665at2759"/>
<dbReference type="STRING" id="3988.B9SPL3"/>
<dbReference type="Gene3D" id="3.30.200.20">
    <property type="entry name" value="Phosphorylase Kinase, domain 1"/>
    <property type="match status" value="1"/>
</dbReference>
<evidence type="ECO:0000256" key="16">
    <source>
        <dbReference type="ARBA" id="ARBA00023170"/>
    </source>
</evidence>
<evidence type="ECO:0000256" key="12">
    <source>
        <dbReference type="ARBA" id="ARBA00022777"/>
    </source>
</evidence>
<keyword evidence="13 19" id="KW-0067">ATP-binding</keyword>
<dbReference type="Gene3D" id="2.60.120.200">
    <property type="match status" value="1"/>
</dbReference>
<keyword evidence="12" id="KW-0418">Kinase</keyword>
<feature type="chain" id="PRO_5002889552" description="non-specific serine/threonine protein kinase" evidence="21">
    <location>
        <begin position="21"/>
        <end position="637"/>
    </location>
</feature>
<dbReference type="PANTHER" id="PTHR27007">
    <property type="match status" value="1"/>
</dbReference>
<evidence type="ECO:0000256" key="7">
    <source>
        <dbReference type="ARBA" id="ARBA00022679"/>
    </source>
</evidence>
<evidence type="ECO:0000259" key="22">
    <source>
        <dbReference type="PROSITE" id="PS50011"/>
    </source>
</evidence>
<dbReference type="OMA" id="CITIPIL"/>
<evidence type="ECO:0000256" key="21">
    <source>
        <dbReference type="SAM" id="SignalP"/>
    </source>
</evidence>
<sequence>MINMIVLPVSLLILATRSLAIDVLFNSFHSDDLIISGDARVDSSVIKLSSNTNQYSLGRAFYPYPVSYKRNVTVSTSFVFSILPERTTNPGFGFAFIYSNSTAPVDARQAPLLFIKFDIGLNPEFGNTIHNHIGINYNSPVSFVTHVAGYYNSSTGAFVPVELRSGKNVQAWIEFDGKNLRINVTIAPVGVPKPSKPLISTSDPSRADFGSEAMFMGFSTSKTTWNEGQTILAWSLSDEGFAREINTSNLPVLRTDRSSGLSSLSTNIKATIIAASILVPAVLISAICWFWIKKRKDNRYEDDTIQEWELEYWPHRFSFQELNEATKGFSKSMLLGSGGFGKVYRGTLPTNVEIAVKCVNQDSRQGLREFMAEISSIGRLQHKNLIHMRGWCKKGQELMLVYDFMLNGSLSSWIFGKSENHLDWKMRRRVLMDVAEALSYLHHGWHQLVLHRDIKSSNILLDSNMRARVGDFGLAKLNKHGQAANTTRVVGTIGYMAPELVRLGPSAASDVYGFGVVILEVVCGRRPMEGEKTLIEWVQELHEQGRLCDSVDRRIVADEYEVSDIEMVLNLGLACCDVDPQLRPTMKEVTEILIKTDTLPSSEYLIDEVESRFTSSSNADGSVITKASFISDPSPRT</sequence>
<evidence type="ECO:0000256" key="9">
    <source>
        <dbReference type="ARBA" id="ARBA00022729"/>
    </source>
</evidence>
<evidence type="ECO:0000256" key="18">
    <source>
        <dbReference type="ARBA" id="ARBA00048679"/>
    </source>
</evidence>
<dbReference type="CDD" id="cd06899">
    <property type="entry name" value="lectin_legume_LecRK_Arcelin_ConA"/>
    <property type="match status" value="1"/>
</dbReference>
<dbReference type="FunFam" id="1.10.510.10:FF:000108">
    <property type="entry name" value="L-type lectin-domain containing receptor kinase S.4"/>
    <property type="match status" value="1"/>
</dbReference>
<proteinExistence type="inferred from homology"/>